<evidence type="ECO:0000256" key="3">
    <source>
        <dbReference type="ARBA" id="ARBA00022679"/>
    </source>
</evidence>
<keyword evidence="3" id="KW-0808">Transferase</keyword>
<dbReference type="InterPro" id="IPR003594">
    <property type="entry name" value="HATPase_dom"/>
</dbReference>
<feature type="transmembrane region" description="Helical" evidence="7">
    <location>
        <begin position="30"/>
        <end position="47"/>
    </location>
</feature>
<feature type="transmembrane region" description="Helical" evidence="7">
    <location>
        <begin position="54"/>
        <end position="71"/>
    </location>
</feature>
<reference evidence="10 11" key="1">
    <citation type="journal article" date="2015" name="Genome Announc.">
        <title>Expanding the biotechnology potential of lactobacilli through comparative genomics of 213 strains and associated genera.</title>
        <authorList>
            <person name="Sun Z."/>
            <person name="Harris H.M."/>
            <person name="McCann A."/>
            <person name="Guo C."/>
            <person name="Argimon S."/>
            <person name="Zhang W."/>
            <person name="Yang X."/>
            <person name="Jeffery I.B."/>
            <person name="Cooney J.C."/>
            <person name="Kagawa T.F."/>
            <person name="Liu W."/>
            <person name="Song Y."/>
            <person name="Salvetti E."/>
            <person name="Wrobel A."/>
            <person name="Rasinkangas P."/>
            <person name="Parkhill J."/>
            <person name="Rea M.C."/>
            <person name="O'Sullivan O."/>
            <person name="Ritari J."/>
            <person name="Douillard F.P."/>
            <person name="Paul Ross R."/>
            <person name="Yang R."/>
            <person name="Briner A.E."/>
            <person name="Felis G.E."/>
            <person name="de Vos W.M."/>
            <person name="Barrangou R."/>
            <person name="Klaenhammer T.R."/>
            <person name="Caufield P.W."/>
            <person name="Cui Y."/>
            <person name="Zhang H."/>
            <person name="O'Toole P.W."/>
        </authorList>
    </citation>
    <scope>NUCLEOTIDE SEQUENCE [LARGE SCALE GENOMIC DNA]</scope>
    <source>
        <strain evidence="10 11">DSM 15833</strain>
    </source>
</reference>
<evidence type="ECO:0000256" key="2">
    <source>
        <dbReference type="ARBA" id="ARBA00012438"/>
    </source>
</evidence>
<dbReference type="Gene3D" id="1.20.5.1930">
    <property type="match status" value="1"/>
</dbReference>
<evidence type="ECO:0000256" key="4">
    <source>
        <dbReference type="ARBA" id="ARBA00022777"/>
    </source>
</evidence>
<proteinExistence type="predicted"/>
<keyword evidence="4" id="KW-0418">Kinase</keyword>
<evidence type="ECO:0000259" key="8">
    <source>
        <dbReference type="Pfam" id="PF02518"/>
    </source>
</evidence>
<dbReference type="EMBL" id="AZFH01000202">
    <property type="protein sequence ID" value="KRL76284.1"/>
    <property type="molecule type" value="Genomic_DNA"/>
</dbReference>
<gene>
    <name evidence="10" type="ORF">FC36_GL001999</name>
</gene>
<keyword evidence="5" id="KW-0902">Two-component regulatory system</keyword>
<accession>A0A0R1T4L3</accession>
<name>A0A0R1T4L3_9LACO</name>
<keyword evidence="7" id="KW-0812">Transmembrane</keyword>
<dbReference type="Proteomes" id="UP000051048">
    <property type="component" value="Unassembled WGS sequence"/>
</dbReference>
<dbReference type="InterPro" id="IPR036890">
    <property type="entry name" value="HATPase_C_sf"/>
</dbReference>
<feature type="coiled-coil region" evidence="6">
    <location>
        <begin position="145"/>
        <end position="172"/>
    </location>
</feature>
<dbReference type="STRING" id="1423740.FC36_GL001999"/>
<dbReference type="InterPro" id="IPR050482">
    <property type="entry name" value="Sensor_HK_TwoCompSys"/>
</dbReference>
<dbReference type="GO" id="GO:0046983">
    <property type="term" value="F:protein dimerization activity"/>
    <property type="evidence" value="ECO:0007669"/>
    <property type="project" value="InterPro"/>
</dbReference>
<dbReference type="Pfam" id="PF02518">
    <property type="entry name" value="HATPase_c"/>
    <property type="match status" value="1"/>
</dbReference>
<evidence type="ECO:0000256" key="5">
    <source>
        <dbReference type="ARBA" id="ARBA00023012"/>
    </source>
</evidence>
<dbReference type="Gene3D" id="3.30.565.10">
    <property type="entry name" value="Histidine kinase-like ATPase, C-terminal domain"/>
    <property type="match status" value="1"/>
</dbReference>
<sequence length="364" mass="42216">MTKNKVYLYYIYLVYLIFPIGYTFIARKSLWLLVPTIFFGIGYVVVATTNNKKVILVTWYLLLAYIISYIWWFDYSIAYFFFYIFNLIAYKFQANIKSYQFISASACIIAIAGYYTLNYQTSSDYSLMAMQMWIIFAVCLAIVYIKRYHNQNEQLQRELNNQNKYINLLAAENERNRIGRDLHDTLGHTFAMMTLKLELASKQLEKQKYDEVAKQISELREISKVSMSEVRLLVDNLKTRTLSEELSEITRMMDLSEIDFELDYQLGNKIIAPNQQSLLVMVVRELITNVIKHSQASSCKLNLFSTRGRIIVEITDNGKGFKETTEAPLHSIRGRIGKGVQGIKIISVKTPTVVQVILSEVILE</sequence>
<feature type="transmembrane region" description="Helical" evidence="7">
    <location>
        <begin position="7"/>
        <end position="24"/>
    </location>
</feature>
<keyword evidence="6" id="KW-0175">Coiled coil</keyword>
<dbReference type="CDD" id="cd16917">
    <property type="entry name" value="HATPase_UhpB-NarQ-NarX-like"/>
    <property type="match status" value="1"/>
</dbReference>
<dbReference type="GO" id="GO:0000155">
    <property type="term" value="F:phosphorelay sensor kinase activity"/>
    <property type="evidence" value="ECO:0007669"/>
    <property type="project" value="InterPro"/>
</dbReference>
<evidence type="ECO:0000313" key="10">
    <source>
        <dbReference type="EMBL" id="KRL76284.1"/>
    </source>
</evidence>
<evidence type="ECO:0000259" key="9">
    <source>
        <dbReference type="Pfam" id="PF07730"/>
    </source>
</evidence>
<feature type="transmembrane region" description="Helical" evidence="7">
    <location>
        <begin position="125"/>
        <end position="145"/>
    </location>
</feature>
<feature type="transmembrane region" description="Helical" evidence="7">
    <location>
        <begin position="101"/>
        <end position="119"/>
    </location>
</feature>
<dbReference type="Pfam" id="PF07730">
    <property type="entry name" value="HisKA_3"/>
    <property type="match status" value="1"/>
</dbReference>
<comment type="catalytic activity">
    <reaction evidence="1">
        <text>ATP + protein L-histidine = ADP + protein N-phospho-L-histidine.</text>
        <dbReference type="EC" id="2.7.13.3"/>
    </reaction>
</comment>
<evidence type="ECO:0000256" key="6">
    <source>
        <dbReference type="SAM" id="Coils"/>
    </source>
</evidence>
<comment type="caution">
    <text evidence="10">The sequence shown here is derived from an EMBL/GenBank/DDBJ whole genome shotgun (WGS) entry which is preliminary data.</text>
</comment>
<dbReference type="OrthoDB" id="9797605at2"/>
<dbReference type="AlphaFoldDB" id="A0A0R1T4L3"/>
<evidence type="ECO:0000256" key="7">
    <source>
        <dbReference type="SAM" id="Phobius"/>
    </source>
</evidence>
<feature type="transmembrane region" description="Helical" evidence="7">
    <location>
        <begin position="77"/>
        <end position="94"/>
    </location>
</feature>
<evidence type="ECO:0000313" key="11">
    <source>
        <dbReference type="Proteomes" id="UP000051048"/>
    </source>
</evidence>
<feature type="domain" description="Histidine kinase/HSP90-like ATPase" evidence="8">
    <location>
        <begin position="276"/>
        <end position="327"/>
    </location>
</feature>
<dbReference type="InterPro" id="IPR011712">
    <property type="entry name" value="Sig_transdc_His_kin_sub3_dim/P"/>
</dbReference>
<feature type="domain" description="Signal transduction histidine kinase subgroup 3 dimerisation and phosphoacceptor" evidence="9">
    <location>
        <begin position="174"/>
        <end position="241"/>
    </location>
</feature>
<dbReference type="PATRIC" id="fig|1423740.3.peg.2165"/>
<dbReference type="SUPFAM" id="SSF55874">
    <property type="entry name" value="ATPase domain of HSP90 chaperone/DNA topoisomerase II/histidine kinase"/>
    <property type="match status" value="1"/>
</dbReference>
<keyword evidence="7" id="KW-1133">Transmembrane helix</keyword>
<dbReference type="PANTHER" id="PTHR24421:SF63">
    <property type="entry name" value="SENSOR HISTIDINE KINASE DESK"/>
    <property type="match status" value="1"/>
</dbReference>
<evidence type="ECO:0000256" key="1">
    <source>
        <dbReference type="ARBA" id="ARBA00000085"/>
    </source>
</evidence>
<dbReference type="GO" id="GO:0016020">
    <property type="term" value="C:membrane"/>
    <property type="evidence" value="ECO:0007669"/>
    <property type="project" value="InterPro"/>
</dbReference>
<dbReference type="PANTHER" id="PTHR24421">
    <property type="entry name" value="NITRATE/NITRITE SENSOR PROTEIN NARX-RELATED"/>
    <property type="match status" value="1"/>
</dbReference>
<keyword evidence="7" id="KW-0472">Membrane</keyword>
<dbReference type="EC" id="2.7.13.3" evidence="2"/>
<organism evidence="10 11">
    <name type="scientific">Ligilactobacillus equi DSM 15833 = JCM 10991</name>
    <dbReference type="NCBI Taxonomy" id="1423740"/>
    <lineage>
        <taxon>Bacteria</taxon>
        <taxon>Bacillati</taxon>
        <taxon>Bacillota</taxon>
        <taxon>Bacilli</taxon>
        <taxon>Lactobacillales</taxon>
        <taxon>Lactobacillaceae</taxon>
        <taxon>Ligilactobacillus</taxon>
    </lineage>
</organism>
<dbReference type="RefSeq" id="WP_025021415.1">
    <property type="nucleotide sequence ID" value="NZ_AZFH01000202.1"/>
</dbReference>
<protein>
    <recommendedName>
        <fullName evidence="2">histidine kinase</fullName>
        <ecNumber evidence="2">2.7.13.3</ecNumber>
    </recommendedName>
</protein>